<accession>A0A7J8M2E3</accession>
<dbReference type="AlphaFoldDB" id="A0A7J8M2E3"/>
<gene>
    <name evidence="1" type="ORF">Golob_015699</name>
</gene>
<comment type="caution">
    <text evidence="1">The sequence shown here is derived from an EMBL/GenBank/DDBJ whole genome shotgun (WGS) entry which is preliminary data.</text>
</comment>
<protein>
    <submittedName>
        <fullName evidence="1">Uncharacterized protein</fullName>
    </submittedName>
</protein>
<dbReference type="Proteomes" id="UP000593572">
    <property type="component" value="Unassembled WGS sequence"/>
</dbReference>
<proteinExistence type="predicted"/>
<reference evidence="1 2" key="1">
    <citation type="journal article" date="2019" name="Genome Biol. Evol.">
        <title>Insights into the evolution of the New World diploid cottons (Gossypium, subgenus Houzingenia) based on genome sequencing.</title>
        <authorList>
            <person name="Grover C.E."/>
            <person name="Arick M.A. 2nd"/>
            <person name="Thrash A."/>
            <person name="Conover J.L."/>
            <person name="Sanders W.S."/>
            <person name="Peterson D.G."/>
            <person name="Frelichowski J.E."/>
            <person name="Scheffler J.A."/>
            <person name="Scheffler B.E."/>
            <person name="Wendel J.F."/>
        </authorList>
    </citation>
    <scope>NUCLEOTIDE SEQUENCE [LARGE SCALE GENOMIC DNA]</scope>
    <source>
        <strain evidence="1">157</strain>
        <tissue evidence="1">Leaf</tissue>
    </source>
</reference>
<dbReference type="EMBL" id="JABEZX010000006">
    <property type="protein sequence ID" value="MBA0558692.1"/>
    <property type="molecule type" value="Genomic_DNA"/>
</dbReference>
<organism evidence="1 2">
    <name type="scientific">Gossypium lobatum</name>
    <dbReference type="NCBI Taxonomy" id="34289"/>
    <lineage>
        <taxon>Eukaryota</taxon>
        <taxon>Viridiplantae</taxon>
        <taxon>Streptophyta</taxon>
        <taxon>Embryophyta</taxon>
        <taxon>Tracheophyta</taxon>
        <taxon>Spermatophyta</taxon>
        <taxon>Magnoliopsida</taxon>
        <taxon>eudicotyledons</taxon>
        <taxon>Gunneridae</taxon>
        <taxon>Pentapetalae</taxon>
        <taxon>rosids</taxon>
        <taxon>malvids</taxon>
        <taxon>Malvales</taxon>
        <taxon>Malvaceae</taxon>
        <taxon>Malvoideae</taxon>
        <taxon>Gossypium</taxon>
    </lineage>
</organism>
<keyword evidence="2" id="KW-1185">Reference proteome</keyword>
<sequence length="93" mass="10359">MGNAEVLVVVTLVVTREVPRQISSHPSCSTFHLHAFIICFSQLCRVLLVEDPLSVVVAEAIVQVHLVQVLLEDYTSFGLLVLKHSIQNLRILI</sequence>
<evidence type="ECO:0000313" key="1">
    <source>
        <dbReference type="EMBL" id="MBA0558692.1"/>
    </source>
</evidence>
<evidence type="ECO:0000313" key="2">
    <source>
        <dbReference type="Proteomes" id="UP000593572"/>
    </source>
</evidence>
<name>A0A7J8M2E3_9ROSI</name>